<gene>
    <name evidence="5" type="ORF">COY31_01950</name>
</gene>
<dbReference type="InterPro" id="IPR035980">
    <property type="entry name" value="Ribosomal_bS6_sf"/>
</dbReference>
<dbReference type="GO" id="GO:0019843">
    <property type="term" value="F:rRNA binding"/>
    <property type="evidence" value="ECO:0007669"/>
    <property type="project" value="InterPro"/>
</dbReference>
<feature type="compositionally biased region" description="Basic and acidic residues" evidence="4">
    <location>
        <begin position="104"/>
        <end position="126"/>
    </location>
</feature>
<comment type="similarity">
    <text evidence="1">Belongs to the bacterial ribosomal protein bS6 family.</text>
</comment>
<organism evidence="5 6">
    <name type="scientific">Candidatus Wolfebacteria bacterium CG_4_10_14_0_2_um_filter_39_18</name>
    <dbReference type="NCBI Taxonomy" id="1975061"/>
    <lineage>
        <taxon>Bacteria</taxon>
        <taxon>Candidatus Wolfeibacteriota</taxon>
    </lineage>
</organism>
<comment type="caution">
    <text evidence="5">The sequence shown here is derived from an EMBL/GenBank/DDBJ whole genome shotgun (WGS) entry which is preliminary data.</text>
</comment>
<proteinExistence type="inferred from homology"/>
<sequence length="150" mass="17349">MSEEIRNYEIGFLLKSEENRKVIFGAIERAGFGLLNEGQISNIKLAYPIKKQNFAQFGYAYFSAEPDKIEEFKKDLSMTPGILRLTIFANPVIKTKEDEARAERAYFENEKPAETREAQPVKERRSATKPQKSEILSNEDLEKRLEEILK</sequence>
<evidence type="ECO:0000256" key="1">
    <source>
        <dbReference type="ARBA" id="ARBA00009512"/>
    </source>
</evidence>
<dbReference type="Pfam" id="PF01250">
    <property type="entry name" value="Ribosomal_S6"/>
    <property type="match status" value="1"/>
</dbReference>
<reference evidence="6" key="1">
    <citation type="submission" date="2017-09" db="EMBL/GenBank/DDBJ databases">
        <title>Depth-based differentiation of microbial function through sediment-hosted aquifers and enrichment of novel symbionts in the deep terrestrial subsurface.</title>
        <authorList>
            <person name="Probst A.J."/>
            <person name="Ladd B."/>
            <person name="Jarett J.K."/>
            <person name="Geller-Mcgrath D.E."/>
            <person name="Sieber C.M.K."/>
            <person name="Emerson J.B."/>
            <person name="Anantharaman K."/>
            <person name="Thomas B.C."/>
            <person name="Malmstrom R."/>
            <person name="Stieglmeier M."/>
            <person name="Klingl A."/>
            <person name="Woyke T."/>
            <person name="Ryan C.M."/>
            <person name="Banfield J.F."/>
        </authorList>
    </citation>
    <scope>NUCLEOTIDE SEQUENCE [LARGE SCALE GENOMIC DNA]</scope>
</reference>
<dbReference type="SUPFAM" id="SSF54995">
    <property type="entry name" value="Ribosomal protein S6"/>
    <property type="match status" value="1"/>
</dbReference>
<feature type="region of interest" description="Disordered" evidence="4">
    <location>
        <begin position="104"/>
        <end position="137"/>
    </location>
</feature>
<dbReference type="EMBL" id="PFNM01000037">
    <property type="protein sequence ID" value="PIZ44767.1"/>
    <property type="molecule type" value="Genomic_DNA"/>
</dbReference>
<protein>
    <recommendedName>
        <fullName evidence="2">Small ribosomal subunit protein bS6</fullName>
    </recommendedName>
    <alternativeName>
        <fullName evidence="3">30S ribosomal protein S6</fullName>
    </alternativeName>
</protein>
<evidence type="ECO:0000256" key="4">
    <source>
        <dbReference type="SAM" id="MobiDB-lite"/>
    </source>
</evidence>
<dbReference type="AlphaFoldDB" id="A0A2M7TGI1"/>
<evidence type="ECO:0000256" key="3">
    <source>
        <dbReference type="ARBA" id="ARBA00035520"/>
    </source>
</evidence>
<accession>A0A2M7TGI1</accession>
<dbReference type="Proteomes" id="UP000230553">
    <property type="component" value="Unassembled WGS sequence"/>
</dbReference>
<evidence type="ECO:0000313" key="6">
    <source>
        <dbReference type="Proteomes" id="UP000230553"/>
    </source>
</evidence>
<evidence type="ECO:0000256" key="2">
    <source>
        <dbReference type="ARBA" id="ARBA00035294"/>
    </source>
</evidence>
<dbReference type="InterPro" id="IPR014717">
    <property type="entry name" value="Transl_elong_EF1B/ribsomal_bS6"/>
</dbReference>
<dbReference type="GO" id="GO:0006412">
    <property type="term" value="P:translation"/>
    <property type="evidence" value="ECO:0007669"/>
    <property type="project" value="InterPro"/>
</dbReference>
<dbReference type="Gene3D" id="3.30.70.60">
    <property type="match status" value="1"/>
</dbReference>
<dbReference type="GO" id="GO:0003735">
    <property type="term" value="F:structural constituent of ribosome"/>
    <property type="evidence" value="ECO:0007669"/>
    <property type="project" value="InterPro"/>
</dbReference>
<evidence type="ECO:0000313" key="5">
    <source>
        <dbReference type="EMBL" id="PIZ44767.1"/>
    </source>
</evidence>
<dbReference type="InterPro" id="IPR000529">
    <property type="entry name" value="Ribosomal_bS6"/>
</dbReference>
<name>A0A2M7TGI1_9BACT</name>
<dbReference type="GO" id="GO:0005840">
    <property type="term" value="C:ribosome"/>
    <property type="evidence" value="ECO:0007669"/>
    <property type="project" value="InterPro"/>
</dbReference>